<keyword evidence="3" id="KW-0812">Transmembrane</keyword>
<keyword evidence="3" id="KW-0472">Membrane</keyword>
<keyword evidence="6" id="KW-1185">Reference proteome</keyword>
<keyword evidence="3" id="KW-1133">Transmembrane helix</keyword>
<dbReference type="Gene3D" id="1.10.10.1320">
    <property type="entry name" value="Anti-sigma factor, zinc-finger domain"/>
    <property type="match status" value="1"/>
</dbReference>
<dbReference type="Proteomes" id="UP000317982">
    <property type="component" value="Unassembled WGS sequence"/>
</dbReference>
<dbReference type="InterPro" id="IPR027383">
    <property type="entry name" value="Znf_put"/>
</dbReference>
<name>A0A545AT37_9ACTN</name>
<protein>
    <recommendedName>
        <fullName evidence="4">Putative zinc-finger domain-containing protein</fullName>
    </recommendedName>
</protein>
<feature type="transmembrane region" description="Helical" evidence="3">
    <location>
        <begin position="94"/>
        <end position="113"/>
    </location>
</feature>
<dbReference type="AlphaFoldDB" id="A0A545AT37"/>
<dbReference type="InParanoid" id="A0A545AT37"/>
<gene>
    <name evidence="5" type="ORF">FL583_17165</name>
</gene>
<sequence length="295" mass="30613">MKDLLPAYAAGSLSDAEREKVRAHLADCPRCRADLAAWETIADATPTIRPPDPARLVRTVLTRSALESPAERPARRRLRYLGGLVLAEVRLVRLAVPVASALVMALGVALVLLQGDFGPEGSAGLVLSLIAPIVAAAGIAGTYRSRRDPVAELIAAAPTSGRLLLLVRVTLVFGYDLALAGAASILLAVTGTSGTAGLNTLVGAWLGPMALLSSLSLLIAVRFGPDIALGAAVGLWAVRVLSDSVLTHNAWPARLVLDLWSTNGPVLTASVVVLIAAMVLASGEPFSARRATHLL</sequence>
<dbReference type="EMBL" id="VIRS01000011">
    <property type="protein sequence ID" value="TQS43765.1"/>
    <property type="molecule type" value="Genomic_DNA"/>
</dbReference>
<evidence type="ECO:0000256" key="2">
    <source>
        <dbReference type="ARBA" id="ARBA00023163"/>
    </source>
</evidence>
<dbReference type="Pfam" id="PF13490">
    <property type="entry name" value="zf-HC2"/>
    <property type="match status" value="1"/>
</dbReference>
<evidence type="ECO:0000313" key="6">
    <source>
        <dbReference type="Proteomes" id="UP000317982"/>
    </source>
</evidence>
<comment type="caution">
    <text evidence="5">The sequence shown here is derived from an EMBL/GenBank/DDBJ whole genome shotgun (WGS) entry which is preliminary data.</text>
</comment>
<evidence type="ECO:0000313" key="5">
    <source>
        <dbReference type="EMBL" id="TQS43765.1"/>
    </source>
</evidence>
<reference evidence="5 6" key="1">
    <citation type="submission" date="2019-07" db="EMBL/GenBank/DDBJ databases">
        <title>Cryptosporangium phraense sp. nov., isolated from plant litter.</title>
        <authorList>
            <person name="Suriyachadkun C."/>
        </authorList>
    </citation>
    <scope>NUCLEOTIDE SEQUENCE [LARGE SCALE GENOMIC DNA]</scope>
    <source>
        <strain evidence="5 6">A-T 5661</strain>
    </source>
</reference>
<keyword evidence="1" id="KW-0805">Transcription regulation</keyword>
<feature type="domain" description="Putative zinc-finger" evidence="4">
    <location>
        <begin position="3"/>
        <end position="32"/>
    </location>
</feature>
<dbReference type="OrthoDB" id="5185837at2"/>
<dbReference type="InterPro" id="IPR041916">
    <property type="entry name" value="Anti_sigma_zinc_sf"/>
</dbReference>
<feature type="transmembrane region" description="Helical" evidence="3">
    <location>
        <begin position="201"/>
        <end position="220"/>
    </location>
</feature>
<accession>A0A545AT37</accession>
<keyword evidence="2" id="KW-0804">Transcription</keyword>
<feature type="transmembrane region" description="Helical" evidence="3">
    <location>
        <begin position="125"/>
        <end position="143"/>
    </location>
</feature>
<evidence type="ECO:0000259" key="4">
    <source>
        <dbReference type="Pfam" id="PF13490"/>
    </source>
</evidence>
<organism evidence="5 6">
    <name type="scientific">Cryptosporangium phraense</name>
    <dbReference type="NCBI Taxonomy" id="2593070"/>
    <lineage>
        <taxon>Bacteria</taxon>
        <taxon>Bacillati</taxon>
        <taxon>Actinomycetota</taxon>
        <taxon>Actinomycetes</taxon>
        <taxon>Cryptosporangiales</taxon>
        <taxon>Cryptosporangiaceae</taxon>
        <taxon>Cryptosporangium</taxon>
    </lineage>
</organism>
<proteinExistence type="predicted"/>
<evidence type="ECO:0000256" key="1">
    <source>
        <dbReference type="ARBA" id="ARBA00023015"/>
    </source>
</evidence>
<feature type="transmembrane region" description="Helical" evidence="3">
    <location>
        <begin position="163"/>
        <end position="189"/>
    </location>
</feature>
<feature type="transmembrane region" description="Helical" evidence="3">
    <location>
        <begin position="266"/>
        <end position="283"/>
    </location>
</feature>
<evidence type="ECO:0000256" key="3">
    <source>
        <dbReference type="SAM" id="Phobius"/>
    </source>
</evidence>
<dbReference type="RefSeq" id="WP_142705678.1">
    <property type="nucleotide sequence ID" value="NZ_VIRS01000011.1"/>
</dbReference>